<dbReference type="EMBL" id="CP107006">
    <property type="protein sequence ID" value="UYQ94372.1"/>
    <property type="molecule type" value="Genomic_DNA"/>
</dbReference>
<dbReference type="PROSITE" id="PS51257">
    <property type="entry name" value="PROKAR_LIPOPROTEIN"/>
    <property type="match status" value="1"/>
</dbReference>
<organism evidence="1 2">
    <name type="scientific">Chitinophaga horti</name>
    <dbReference type="NCBI Taxonomy" id="2920382"/>
    <lineage>
        <taxon>Bacteria</taxon>
        <taxon>Pseudomonadati</taxon>
        <taxon>Bacteroidota</taxon>
        <taxon>Chitinophagia</taxon>
        <taxon>Chitinophagales</taxon>
        <taxon>Chitinophagaceae</taxon>
        <taxon>Chitinophaga</taxon>
    </lineage>
</organism>
<sequence>MKPVLLVIMLIVLFLATLMIGCRDHNTLTYTKDFKSFYLSAARNNGLTQDVQGEINDTMIILRVPNMVDVSKLIPAFDLVNPRTIIKVNGVVQESGVTVVDFTEPVIYSVKAEDRTVKTWKVKVEKSAAITKFGFYENDNPGVIFKDYVAVITGVNINVYVPRETDLTNLAPRFEFSSGATVKVNGVLQESRRNQHNFTNPVAYEVLEAGAVTGDQFIVKVNYLTDPLWVKIGENIIGPRTDGLVMGINPVTDKPLLAYQRDGSENGVAIDGAEEKVAVIAYTGTGWEYYGGAAGFSEDKAEDFALAFDDAGTPFVSFKDFKNSEQRATVMKYVNNNWSTVGVARFSVPRPDYLSMTIGAGNVPFISMSARGGTVVAERGLYPMSFDGAAWNAANPPAGITCGTTHMTTRNGKVYMGILERTGGASKPSVYTWDNGTWRNIGNPQFSANGNNGFLKVELAVDPAGEVYAAYQEPATVGRLNHVMHYTGSAWELLGTSVNVAGERDNFNIAVHPNGKLYLAYSDGNALFVKTFNKQINNWDPAVRVINTRVSEFDMQVANDGVVYLAAALYATEKTEVWKLDIP</sequence>
<evidence type="ECO:0008006" key="3">
    <source>
        <dbReference type="Google" id="ProtNLM"/>
    </source>
</evidence>
<evidence type="ECO:0000313" key="2">
    <source>
        <dbReference type="Proteomes" id="UP001162741"/>
    </source>
</evidence>
<gene>
    <name evidence="1" type="ORF">MKQ68_04620</name>
</gene>
<protein>
    <recommendedName>
        <fullName evidence="3">DUF5018 domain-containing protein</fullName>
    </recommendedName>
</protein>
<proteinExistence type="predicted"/>
<accession>A0ABY6J6Z8</accession>
<name>A0ABY6J6Z8_9BACT</name>
<dbReference type="SUPFAM" id="SSF89372">
    <property type="entry name" value="Fucose-specific lectin"/>
    <property type="match status" value="1"/>
</dbReference>
<keyword evidence="2" id="KW-1185">Reference proteome</keyword>
<dbReference type="RefSeq" id="WP_264282275.1">
    <property type="nucleotide sequence ID" value="NZ_CP107006.1"/>
</dbReference>
<dbReference type="Proteomes" id="UP001162741">
    <property type="component" value="Chromosome"/>
</dbReference>
<dbReference type="Gene3D" id="2.60.40.2340">
    <property type="match status" value="2"/>
</dbReference>
<reference evidence="1" key="1">
    <citation type="submission" date="2022-10" db="EMBL/GenBank/DDBJ databases">
        <title>Chitinophaga sp. nov., isolated from soil.</title>
        <authorList>
            <person name="Jeon C.O."/>
        </authorList>
    </citation>
    <scope>NUCLEOTIDE SEQUENCE</scope>
    <source>
        <strain evidence="1">R8</strain>
    </source>
</reference>
<evidence type="ECO:0000313" key="1">
    <source>
        <dbReference type="EMBL" id="UYQ94372.1"/>
    </source>
</evidence>